<dbReference type="InterPro" id="IPR016147">
    <property type="entry name" value="Pili_assmbl_chaperone_N"/>
</dbReference>
<dbReference type="OrthoDB" id="9131059at2"/>
<evidence type="ECO:0000313" key="11">
    <source>
        <dbReference type="EMBL" id="MQT89403.1"/>
    </source>
</evidence>
<comment type="similarity">
    <text evidence="2 6">Belongs to the periplasmic pilus chaperone family.</text>
</comment>
<evidence type="ECO:0000256" key="5">
    <source>
        <dbReference type="ARBA" id="ARBA00023186"/>
    </source>
</evidence>
<dbReference type="InterPro" id="IPR008962">
    <property type="entry name" value="PapD-like_sf"/>
</dbReference>
<dbReference type="Proteomes" id="UP000489190">
    <property type="component" value="Unassembled WGS sequence"/>
</dbReference>
<name>A0A6A7YFQ3_9PSED</name>
<evidence type="ECO:0000313" key="10">
    <source>
        <dbReference type="EMBL" id="MQT47911.1"/>
    </source>
</evidence>
<sequence>MNKKKCAQLLLWGGLMLSALQSAHAGVMPERTRLIFHEGQTQRSLMLANTNTYPVVVQTWLDNGEGNQAPENAVSTMVALPSVFKLQAGAIQGLRIVQDASSLPRDRESVSWLNIYEIPPTKTIGPMLATQVAVAMNTQMKVFYRPANLPVPPEKMATLLTFSLKQHAGGWILVCHNPTPYHASFSSLSVMDEGRERANAKTLDMMTPPLSDKPYSLASFSLDVQSKLTVNYTLIDDEGHYHDASTTVKIP</sequence>
<dbReference type="EMBL" id="WIWJ01000024">
    <property type="protein sequence ID" value="MQT47911.1"/>
    <property type="molecule type" value="Genomic_DNA"/>
</dbReference>
<feature type="domain" description="Pili assembly chaperone C-terminal" evidence="9">
    <location>
        <begin position="176"/>
        <end position="240"/>
    </location>
</feature>
<dbReference type="EMBL" id="WIWI01000022">
    <property type="protein sequence ID" value="MQT89403.1"/>
    <property type="molecule type" value="Genomic_DNA"/>
</dbReference>
<dbReference type="Pfam" id="PF00345">
    <property type="entry name" value="PapD_N"/>
    <property type="match status" value="1"/>
</dbReference>
<dbReference type="InterPro" id="IPR036316">
    <property type="entry name" value="Pili_assmbl_chap_C_dom_sf"/>
</dbReference>
<dbReference type="Gene3D" id="2.60.40.10">
    <property type="entry name" value="Immunoglobulins"/>
    <property type="match status" value="2"/>
</dbReference>
<keyword evidence="4" id="KW-0574">Periplasm</keyword>
<feature type="signal peptide" evidence="7">
    <location>
        <begin position="1"/>
        <end position="25"/>
    </location>
</feature>
<dbReference type="AlphaFoldDB" id="A0A6A7YFQ3"/>
<dbReference type="PROSITE" id="PS00635">
    <property type="entry name" value="PILI_CHAPERONE"/>
    <property type="match status" value="1"/>
</dbReference>
<dbReference type="SUPFAM" id="SSF49354">
    <property type="entry name" value="PapD-like"/>
    <property type="match status" value="1"/>
</dbReference>
<dbReference type="GO" id="GO:0030288">
    <property type="term" value="C:outer membrane-bounded periplasmic space"/>
    <property type="evidence" value="ECO:0007669"/>
    <property type="project" value="InterPro"/>
</dbReference>
<dbReference type="InterPro" id="IPR016148">
    <property type="entry name" value="Pili_assmbl_chaperone_C"/>
</dbReference>
<evidence type="ECO:0000256" key="7">
    <source>
        <dbReference type="SAM" id="SignalP"/>
    </source>
</evidence>
<gene>
    <name evidence="11" type="ORF">GHO39_09695</name>
    <name evidence="10" type="ORF">GHO40_14465</name>
</gene>
<dbReference type="InterPro" id="IPR050643">
    <property type="entry name" value="Periplasmic_pilus_chap"/>
</dbReference>
<evidence type="ECO:0000313" key="12">
    <source>
        <dbReference type="Proteomes" id="UP000441404"/>
    </source>
</evidence>
<evidence type="ECO:0000256" key="6">
    <source>
        <dbReference type="RuleBase" id="RU003918"/>
    </source>
</evidence>
<keyword evidence="3 7" id="KW-0732">Signal</keyword>
<protein>
    <submittedName>
        <fullName evidence="10">Fimbria/pilus periplasmic chaperone</fullName>
    </submittedName>
</protein>
<reference evidence="12 13" key="1">
    <citation type="submission" date="2019-10" db="EMBL/GenBank/DDBJ databases">
        <title>Evaluation of single-gene subtyping targets for Pseudomonas.</title>
        <authorList>
            <person name="Reichler S.J."/>
            <person name="Orsi R.H."/>
            <person name="Wiedmann M."/>
            <person name="Martin N.H."/>
            <person name="Murphy S.I."/>
        </authorList>
    </citation>
    <scope>NUCLEOTIDE SEQUENCE [LARGE SCALE GENOMIC DNA]</scope>
    <source>
        <strain evidence="11 13">FSL R10-3254</strain>
        <strain evidence="10 12">FSL R10-3257</strain>
    </source>
</reference>
<feature type="domain" description="Pili assembly chaperone N-terminal" evidence="8">
    <location>
        <begin position="26"/>
        <end position="149"/>
    </location>
</feature>
<evidence type="ECO:0000256" key="4">
    <source>
        <dbReference type="ARBA" id="ARBA00022764"/>
    </source>
</evidence>
<comment type="subcellular location">
    <subcellularLocation>
        <location evidence="1 6">Periplasm</location>
    </subcellularLocation>
</comment>
<dbReference type="SUPFAM" id="SSF49584">
    <property type="entry name" value="Periplasmic chaperone C-domain"/>
    <property type="match status" value="1"/>
</dbReference>
<accession>A0A6A7YFQ3</accession>
<keyword evidence="5 6" id="KW-0143">Chaperone</keyword>
<dbReference type="Proteomes" id="UP000441404">
    <property type="component" value="Unassembled WGS sequence"/>
</dbReference>
<dbReference type="GO" id="GO:0071555">
    <property type="term" value="P:cell wall organization"/>
    <property type="evidence" value="ECO:0007669"/>
    <property type="project" value="InterPro"/>
</dbReference>
<evidence type="ECO:0000256" key="3">
    <source>
        <dbReference type="ARBA" id="ARBA00022729"/>
    </source>
</evidence>
<evidence type="ECO:0000256" key="1">
    <source>
        <dbReference type="ARBA" id="ARBA00004418"/>
    </source>
</evidence>
<dbReference type="PANTHER" id="PTHR30251:SF7">
    <property type="entry name" value="FIMBRIAE CHAPARONE"/>
    <property type="match status" value="1"/>
</dbReference>
<dbReference type="PRINTS" id="PR00969">
    <property type="entry name" value="CHAPERONPILI"/>
</dbReference>
<comment type="caution">
    <text evidence="10">The sequence shown here is derived from an EMBL/GenBank/DDBJ whole genome shotgun (WGS) entry which is preliminary data.</text>
</comment>
<dbReference type="InterPro" id="IPR001829">
    <property type="entry name" value="Pili_assmbl_chaperone_bac"/>
</dbReference>
<feature type="chain" id="PRO_5036169164" evidence="7">
    <location>
        <begin position="26"/>
        <end position="251"/>
    </location>
</feature>
<dbReference type="Pfam" id="PF02753">
    <property type="entry name" value="PapD_C"/>
    <property type="match status" value="1"/>
</dbReference>
<evidence type="ECO:0000259" key="8">
    <source>
        <dbReference type="Pfam" id="PF00345"/>
    </source>
</evidence>
<evidence type="ECO:0000256" key="2">
    <source>
        <dbReference type="ARBA" id="ARBA00007399"/>
    </source>
</evidence>
<dbReference type="RefSeq" id="WP_048371820.1">
    <property type="nucleotide sequence ID" value="NZ_JYLD01000012.1"/>
</dbReference>
<proteinExistence type="inferred from homology"/>
<evidence type="ECO:0000313" key="13">
    <source>
        <dbReference type="Proteomes" id="UP000489190"/>
    </source>
</evidence>
<dbReference type="InterPro" id="IPR018046">
    <property type="entry name" value="Pili_assmbl_chaperone_CS"/>
</dbReference>
<evidence type="ECO:0000259" key="9">
    <source>
        <dbReference type="Pfam" id="PF02753"/>
    </source>
</evidence>
<organism evidence="10 12">
    <name type="scientific">Pseudomonas helleri</name>
    <dbReference type="NCBI Taxonomy" id="1608996"/>
    <lineage>
        <taxon>Bacteria</taxon>
        <taxon>Pseudomonadati</taxon>
        <taxon>Pseudomonadota</taxon>
        <taxon>Gammaproteobacteria</taxon>
        <taxon>Pseudomonadales</taxon>
        <taxon>Pseudomonadaceae</taxon>
        <taxon>Pseudomonas</taxon>
    </lineage>
</organism>
<dbReference type="InterPro" id="IPR013783">
    <property type="entry name" value="Ig-like_fold"/>
</dbReference>
<dbReference type="PANTHER" id="PTHR30251">
    <property type="entry name" value="PILUS ASSEMBLY CHAPERONE"/>
    <property type="match status" value="1"/>
</dbReference>